<evidence type="ECO:0008006" key="8">
    <source>
        <dbReference type="Google" id="ProtNLM"/>
    </source>
</evidence>
<dbReference type="InterPro" id="IPR027830">
    <property type="entry name" value="C5orf34-like_N"/>
</dbReference>
<dbReference type="Pfam" id="PF22833">
    <property type="entry name" value="C5orf34_2nd"/>
    <property type="match status" value="1"/>
</dbReference>
<evidence type="ECO:0000256" key="1">
    <source>
        <dbReference type="SAM" id="MobiDB-lite"/>
    </source>
</evidence>
<dbReference type="Pfam" id="PF15016">
    <property type="entry name" value="C5orf34_C"/>
    <property type="match status" value="1"/>
</dbReference>
<evidence type="ECO:0000313" key="7">
    <source>
        <dbReference type="Proteomes" id="UP001178461"/>
    </source>
</evidence>
<reference evidence="6" key="1">
    <citation type="submission" date="2022-12" db="EMBL/GenBank/DDBJ databases">
        <authorList>
            <person name="Alioto T."/>
            <person name="Alioto T."/>
            <person name="Gomez Garrido J."/>
        </authorList>
    </citation>
    <scope>NUCLEOTIDE SEQUENCE</scope>
</reference>
<name>A0AA35L0G6_9SAUR</name>
<dbReference type="Pfam" id="PF15025">
    <property type="entry name" value="C5orf34-like_N"/>
    <property type="match status" value="1"/>
</dbReference>
<proteinExistence type="predicted"/>
<evidence type="ECO:0000259" key="2">
    <source>
        <dbReference type="Pfam" id="PF15016"/>
    </source>
</evidence>
<dbReference type="Pfam" id="PF22834">
    <property type="entry name" value="Polo_box_4"/>
    <property type="match status" value="1"/>
</dbReference>
<evidence type="ECO:0000259" key="4">
    <source>
        <dbReference type="Pfam" id="PF22833"/>
    </source>
</evidence>
<dbReference type="Proteomes" id="UP001178461">
    <property type="component" value="Chromosome 11"/>
</dbReference>
<feature type="compositionally biased region" description="Polar residues" evidence="1">
    <location>
        <begin position="222"/>
        <end position="237"/>
    </location>
</feature>
<accession>A0AA35L0G6</accession>
<dbReference type="InterPro" id="IPR053900">
    <property type="entry name" value="C5orf34-like_dom"/>
</dbReference>
<dbReference type="EMBL" id="OX395136">
    <property type="protein sequence ID" value="CAI5787605.1"/>
    <property type="molecule type" value="Genomic_DNA"/>
</dbReference>
<evidence type="ECO:0000259" key="3">
    <source>
        <dbReference type="Pfam" id="PF15025"/>
    </source>
</evidence>
<evidence type="ECO:0000313" key="6">
    <source>
        <dbReference type="EMBL" id="CAI5787605.1"/>
    </source>
</evidence>
<dbReference type="AlphaFoldDB" id="A0AA35L0G6"/>
<dbReference type="InterPro" id="IPR053899">
    <property type="entry name" value="C5orf34-like_2nd"/>
</dbReference>
<dbReference type="PANTHER" id="PTHR34531:SF1">
    <property type="entry name" value="CHROMOSOME 5 OPEN READING FRAME 34"/>
    <property type="match status" value="1"/>
</dbReference>
<feature type="domain" description="C5orf34-like C-terminal" evidence="2">
    <location>
        <begin position="465"/>
        <end position="556"/>
    </location>
</feature>
<feature type="domain" description="C5orf34-like N-terminal" evidence="3">
    <location>
        <begin position="28"/>
        <end position="97"/>
    </location>
</feature>
<gene>
    <name evidence="6" type="ORF">PODLI_1B041683</name>
</gene>
<dbReference type="InterPro" id="IPR053901">
    <property type="entry name" value="C5orf34-like"/>
</dbReference>
<feature type="domain" description="C5orf34-like second" evidence="4">
    <location>
        <begin position="142"/>
        <end position="274"/>
    </location>
</feature>
<dbReference type="PANTHER" id="PTHR34531">
    <property type="entry name" value="ZGC:153352"/>
    <property type="match status" value="1"/>
</dbReference>
<organism evidence="6 7">
    <name type="scientific">Podarcis lilfordi</name>
    <name type="common">Lilford's wall lizard</name>
    <dbReference type="NCBI Taxonomy" id="74358"/>
    <lineage>
        <taxon>Eukaryota</taxon>
        <taxon>Metazoa</taxon>
        <taxon>Chordata</taxon>
        <taxon>Craniata</taxon>
        <taxon>Vertebrata</taxon>
        <taxon>Euteleostomi</taxon>
        <taxon>Lepidosauria</taxon>
        <taxon>Squamata</taxon>
        <taxon>Bifurcata</taxon>
        <taxon>Unidentata</taxon>
        <taxon>Episquamata</taxon>
        <taxon>Laterata</taxon>
        <taxon>Lacertibaenia</taxon>
        <taxon>Lacertidae</taxon>
        <taxon>Podarcis</taxon>
    </lineage>
</organism>
<evidence type="ECO:0000259" key="5">
    <source>
        <dbReference type="Pfam" id="PF22834"/>
    </source>
</evidence>
<dbReference type="InterPro" id="IPR027865">
    <property type="entry name" value="C5orf34-like_C"/>
</dbReference>
<sequence length="669" mass="75214">MFCPRNYPERLSLNEHLSSAAMESESIMILYEDNSVEVHYVDGSRLLLSPCGSEFLFEKAIPASAHPIQPAERIRQRTQFAISIYREKLLQAIDFRNQYSDRPYLPSSIIPPERKNILFADISKAQWPTSCAENGAARFHRGAVTISSLDGHASLTLPVLQQELTVEFLCKVSQKLSAPPLDKKCGESIQDRCGRSGQNSAGKPYSQQLRAGGEEGDFGRSVAQNTQDSNSGSVQNLEESPWSFQNCSSEYCWVTQRLSVSSCSEEWRYPLSLALRFYQLHAGKETELDEGNTDVGITELDVSHSSRAVTCLPWALPLSCHAPYLHRWDFSDFLQLRKEDSGQYLYSQPVKIVWSKGIIYRFLLGARQIEIYPGDGSVFKSEGSFLGKYFTRYYIQEGTREREETMYSASSLPPDVPGSLYSVSTIITQAVRVLQHDLERMLSLTHNYSVCCWKMVCPEKGRGQMLPVPLAETIVPNVGRLFAYSDNKVHAIFYDGMILNMVWDFTSQDGKSQRPQDANTGWCKLTSPAGAQQLIHVDHPGLYERYVTTVVKWCRSLNKDGEVCADAPQPIPEETWSVAAELEKIRRFNFLVENSNIPSTVSAAKRNPSCSTDRQNRPEEIFLVENVSKKNIAETLEKTSKVISDIDSLLASSVKRNEVKSNSGNSVPH</sequence>
<feature type="compositionally biased region" description="Polar residues" evidence="1">
    <location>
        <begin position="196"/>
        <end position="209"/>
    </location>
</feature>
<keyword evidence="7" id="KW-1185">Reference proteome</keyword>
<feature type="domain" description="C5orf34-like" evidence="5">
    <location>
        <begin position="350"/>
        <end position="434"/>
    </location>
</feature>
<protein>
    <recommendedName>
        <fullName evidence="8">DUF4524 domain-containing protein</fullName>
    </recommendedName>
</protein>
<feature type="region of interest" description="Disordered" evidence="1">
    <location>
        <begin position="192"/>
        <end position="237"/>
    </location>
</feature>